<name>A0A0U5JSJ8_LIMRT</name>
<feature type="modified residue" description="4-aspartylphosphate" evidence="6">
    <location>
        <position position="51"/>
    </location>
</feature>
<dbReference type="AlphaFoldDB" id="A0A0U5JSJ8"/>
<evidence type="ECO:0000256" key="7">
    <source>
        <dbReference type="PROSITE-ProRule" id="PRU01091"/>
    </source>
</evidence>
<evidence type="ECO:0000259" key="9">
    <source>
        <dbReference type="PROSITE" id="PS51755"/>
    </source>
</evidence>
<protein>
    <submittedName>
        <fullName evidence="10">Regulation of D-alanyl-lipoteichoic acid biosynthesis, DltR</fullName>
    </submittedName>
</protein>
<dbReference type="EMBL" id="LN887493">
    <property type="protein sequence ID" value="CUR39821.1"/>
    <property type="molecule type" value="Genomic_DNA"/>
</dbReference>
<feature type="domain" description="Response regulatory" evidence="8">
    <location>
        <begin position="2"/>
        <end position="116"/>
    </location>
</feature>
<dbReference type="Pfam" id="PF00072">
    <property type="entry name" value="Response_reg"/>
    <property type="match status" value="1"/>
</dbReference>
<dbReference type="GO" id="GO:0032993">
    <property type="term" value="C:protein-DNA complex"/>
    <property type="evidence" value="ECO:0007669"/>
    <property type="project" value="TreeGrafter"/>
</dbReference>
<dbReference type="InterPro" id="IPR016032">
    <property type="entry name" value="Sig_transdc_resp-reg_C-effctor"/>
</dbReference>
<dbReference type="GO" id="GO:0005829">
    <property type="term" value="C:cytosol"/>
    <property type="evidence" value="ECO:0007669"/>
    <property type="project" value="TreeGrafter"/>
</dbReference>
<evidence type="ECO:0000256" key="2">
    <source>
        <dbReference type="ARBA" id="ARBA00023012"/>
    </source>
</evidence>
<dbReference type="PROSITE" id="PS50110">
    <property type="entry name" value="RESPONSE_REGULATORY"/>
    <property type="match status" value="1"/>
</dbReference>
<evidence type="ECO:0000256" key="1">
    <source>
        <dbReference type="ARBA" id="ARBA00022553"/>
    </source>
</evidence>
<dbReference type="Pfam" id="PF00486">
    <property type="entry name" value="Trans_reg_C"/>
    <property type="match status" value="1"/>
</dbReference>
<evidence type="ECO:0000256" key="5">
    <source>
        <dbReference type="ARBA" id="ARBA00023163"/>
    </source>
</evidence>
<keyword evidence="5" id="KW-0804">Transcription</keyword>
<dbReference type="InterPro" id="IPR001789">
    <property type="entry name" value="Sig_transdc_resp-reg_receiver"/>
</dbReference>
<keyword evidence="2" id="KW-0902">Two-component regulatory system</keyword>
<gene>
    <name evidence="10" type="primary">dltR</name>
    <name evidence="10" type="ORF">LRLP16767_LR3C6_01788</name>
</gene>
<dbReference type="PANTHER" id="PTHR48111:SF22">
    <property type="entry name" value="REGULATOR OF RPOS"/>
    <property type="match status" value="1"/>
</dbReference>
<dbReference type="SUPFAM" id="SSF46894">
    <property type="entry name" value="C-terminal effector domain of the bipartite response regulators"/>
    <property type="match status" value="1"/>
</dbReference>
<dbReference type="PROSITE" id="PS51755">
    <property type="entry name" value="OMPR_PHOB"/>
    <property type="match status" value="1"/>
</dbReference>
<keyword evidence="1 6" id="KW-0597">Phosphoprotein</keyword>
<keyword evidence="3" id="KW-0805">Transcription regulation</keyword>
<dbReference type="SMART" id="SM00862">
    <property type="entry name" value="Trans_reg_C"/>
    <property type="match status" value="1"/>
</dbReference>
<dbReference type="PANTHER" id="PTHR48111">
    <property type="entry name" value="REGULATOR OF RPOS"/>
    <property type="match status" value="1"/>
</dbReference>
<dbReference type="GO" id="GO:0006355">
    <property type="term" value="P:regulation of DNA-templated transcription"/>
    <property type="evidence" value="ECO:0007669"/>
    <property type="project" value="InterPro"/>
</dbReference>
<keyword evidence="4 7" id="KW-0238">DNA-binding</keyword>
<dbReference type="Gene3D" id="6.10.250.690">
    <property type="match status" value="1"/>
</dbReference>
<evidence type="ECO:0000313" key="10">
    <source>
        <dbReference type="EMBL" id="CUR39821.1"/>
    </source>
</evidence>
<dbReference type="Gene3D" id="3.40.50.2300">
    <property type="match status" value="1"/>
</dbReference>
<evidence type="ECO:0000256" key="4">
    <source>
        <dbReference type="ARBA" id="ARBA00023125"/>
    </source>
</evidence>
<proteinExistence type="predicted"/>
<dbReference type="Gene3D" id="1.10.10.10">
    <property type="entry name" value="Winged helix-like DNA-binding domain superfamily/Winged helix DNA-binding domain"/>
    <property type="match status" value="1"/>
</dbReference>
<organism evidence="10">
    <name type="scientific">Limosilactobacillus reuteri</name>
    <name type="common">Lactobacillus reuteri</name>
    <dbReference type="NCBI Taxonomy" id="1598"/>
    <lineage>
        <taxon>Bacteria</taxon>
        <taxon>Bacillati</taxon>
        <taxon>Bacillota</taxon>
        <taxon>Bacilli</taxon>
        <taxon>Lactobacillales</taxon>
        <taxon>Lactobacillaceae</taxon>
        <taxon>Limosilactobacillus</taxon>
    </lineage>
</organism>
<dbReference type="GO" id="GO:0000156">
    <property type="term" value="F:phosphorelay response regulator activity"/>
    <property type="evidence" value="ECO:0007669"/>
    <property type="project" value="TreeGrafter"/>
</dbReference>
<dbReference type="InterPro" id="IPR011006">
    <property type="entry name" value="CheY-like_superfamily"/>
</dbReference>
<evidence type="ECO:0000259" key="8">
    <source>
        <dbReference type="PROSITE" id="PS50110"/>
    </source>
</evidence>
<evidence type="ECO:0000256" key="3">
    <source>
        <dbReference type="ARBA" id="ARBA00023015"/>
    </source>
</evidence>
<dbReference type="SMART" id="SM00448">
    <property type="entry name" value="REC"/>
    <property type="match status" value="1"/>
</dbReference>
<dbReference type="CDD" id="cd00383">
    <property type="entry name" value="trans_reg_C"/>
    <property type="match status" value="1"/>
</dbReference>
<dbReference type="InterPro" id="IPR001867">
    <property type="entry name" value="OmpR/PhoB-type_DNA-bd"/>
</dbReference>
<evidence type="ECO:0000256" key="6">
    <source>
        <dbReference type="PROSITE-ProRule" id="PRU00169"/>
    </source>
</evidence>
<feature type="DNA-binding region" description="OmpR/PhoB-type" evidence="7">
    <location>
        <begin position="124"/>
        <end position="221"/>
    </location>
</feature>
<accession>A0A0U5JSJ8</accession>
<dbReference type="GO" id="GO:0000976">
    <property type="term" value="F:transcription cis-regulatory region binding"/>
    <property type="evidence" value="ECO:0007669"/>
    <property type="project" value="TreeGrafter"/>
</dbReference>
<reference evidence="10" key="1">
    <citation type="submission" date="2015-10" db="EMBL/GenBank/DDBJ databases">
        <authorList>
            <person name="Gilbert D.G."/>
        </authorList>
    </citation>
    <scope>NUCLEOTIDE SEQUENCE</scope>
    <source>
        <strain evidence="10">3c6</strain>
    </source>
</reference>
<dbReference type="InterPro" id="IPR036388">
    <property type="entry name" value="WH-like_DNA-bd_sf"/>
</dbReference>
<dbReference type="FunFam" id="3.40.50.2300:FF:000001">
    <property type="entry name" value="DNA-binding response regulator PhoB"/>
    <property type="match status" value="1"/>
</dbReference>
<dbReference type="InterPro" id="IPR039420">
    <property type="entry name" value="WalR-like"/>
</dbReference>
<sequence>MRILVAEDEQQLSHVLSSAMTASGYQVDIANNGQEAVEQAKENAYDVIILDIMMPVKSGLEALKEIRATGNRTYIMMLTAMGEEDDKVTGLDTGADDYLTKPFSLKELLARLRSRQRRDDSYQVDVLEFGDLTLNGNDQSLESRNSISLTNRENRLLQYFILNANKELSVNELISHVWDENDTVDQEDLWINICYLRQKLQAIQSQVTISGEKTGPFMIAG</sequence>
<dbReference type="SUPFAM" id="SSF52172">
    <property type="entry name" value="CheY-like"/>
    <property type="match status" value="1"/>
</dbReference>
<feature type="domain" description="OmpR/PhoB-type" evidence="9">
    <location>
        <begin position="124"/>
        <end position="221"/>
    </location>
</feature>